<feature type="region of interest" description="Disordered" evidence="1">
    <location>
        <begin position="1"/>
        <end position="42"/>
    </location>
</feature>
<feature type="domain" description="CCHC-type" evidence="2">
    <location>
        <begin position="221"/>
        <end position="237"/>
    </location>
</feature>
<dbReference type="GO" id="GO:0008270">
    <property type="term" value="F:zinc ion binding"/>
    <property type="evidence" value="ECO:0007669"/>
    <property type="project" value="InterPro"/>
</dbReference>
<dbReference type="AlphaFoldDB" id="A0A182IYF7"/>
<feature type="domain" description="CCHC-type" evidence="2">
    <location>
        <begin position="199"/>
        <end position="215"/>
    </location>
</feature>
<dbReference type="InterPro" id="IPR001878">
    <property type="entry name" value="Znf_CCHC"/>
</dbReference>
<dbReference type="InterPro" id="IPR036875">
    <property type="entry name" value="Znf_CCHC_sf"/>
</dbReference>
<protein>
    <recommendedName>
        <fullName evidence="2">CCHC-type domain-containing protein</fullName>
    </recommendedName>
</protein>
<dbReference type="Gene3D" id="4.10.60.10">
    <property type="entry name" value="Zinc finger, CCHC-type"/>
    <property type="match status" value="1"/>
</dbReference>
<dbReference type="EnsemblMetazoa" id="AATE007892-RA">
    <property type="protein sequence ID" value="AATE007892-PA.1"/>
    <property type="gene ID" value="AATE007892"/>
</dbReference>
<sequence length="263" mass="28796">MSFARATQTSPGRSPATVPAPAAPKTGKGCAKPRANTKGRPEVITVTPPEGVSFLDIFRKVRQVKEVEDCVRKGSRILRDTAEMLLKRNVDAKAVFQRVKELAPKGSKVTLRLDTVRLQLRGIDMLAERGDVAKAMSGKVGEEIPEEDVTLQRYNRGDQRAFVRVPRRIANALLGERLVFGYTSCRVELAPPKPIERTNCGRCLLKGHLARSCKGPDRSARCRKCGCEGHKAAACSNKEKCLECGGPHTIGSAQCKNRHPNSQ</sequence>
<dbReference type="SUPFAM" id="SSF57756">
    <property type="entry name" value="Retrovirus zinc finger-like domains"/>
    <property type="match status" value="1"/>
</dbReference>
<feature type="compositionally biased region" description="Polar residues" evidence="1">
    <location>
        <begin position="1"/>
        <end position="12"/>
    </location>
</feature>
<dbReference type="SMART" id="SM00343">
    <property type="entry name" value="ZnF_C2HC"/>
    <property type="match status" value="2"/>
</dbReference>
<dbReference type="EMBL" id="AXCP01009878">
    <property type="status" value="NOT_ANNOTATED_CDS"/>
    <property type="molecule type" value="Genomic_DNA"/>
</dbReference>
<dbReference type="GO" id="GO:0003676">
    <property type="term" value="F:nucleic acid binding"/>
    <property type="evidence" value="ECO:0007669"/>
    <property type="project" value="InterPro"/>
</dbReference>
<evidence type="ECO:0000256" key="1">
    <source>
        <dbReference type="SAM" id="MobiDB-lite"/>
    </source>
</evidence>
<dbReference type="VEuPathDB" id="VectorBase:AATE007892"/>
<accession>A0A182IYF7</accession>
<reference evidence="3" key="1">
    <citation type="submission" date="2022-08" db="UniProtKB">
        <authorList>
            <consortium name="EnsemblMetazoa"/>
        </authorList>
    </citation>
    <scope>IDENTIFICATION</scope>
    <source>
        <strain evidence="3">EBRO</strain>
    </source>
</reference>
<evidence type="ECO:0000313" key="3">
    <source>
        <dbReference type="EnsemblMetazoa" id="AATE007892-PA.1"/>
    </source>
</evidence>
<evidence type="ECO:0000259" key="2">
    <source>
        <dbReference type="SMART" id="SM00343"/>
    </source>
</evidence>
<feature type="compositionally biased region" description="Low complexity" evidence="1">
    <location>
        <begin position="15"/>
        <end position="33"/>
    </location>
</feature>
<proteinExistence type="predicted"/>
<name>A0A182IYF7_ANOAO</name>
<organism evidence="3">
    <name type="scientific">Anopheles atroparvus</name>
    <name type="common">European mosquito</name>
    <dbReference type="NCBI Taxonomy" id="41427"/>
    <lineage>
        <taxon>Eukaryota</taxon>
        <taxon>Metazoa</taxon>
        <taxon>Ecdysozoa</taxon>
        <taxon>Arthropoda</taxon>
        <taxon>Hexapoda</taxon>
        <taxon>Insecta</taxon>
        <taxon>Pterygota</taxon>
        <taxon>Neoptera</taxon>
        <taxon>Endopterygota</taxon>
        <taxon>Diptera</taxon>
        <taxon>Nematocera</taxon>
        <taxon>Culicoidea</taxon>
        <taxon>Culicidae</taxon>
        <taxon>Anophelinae</taxon>
        <taxon>Anopheles</taxon>
    </lineage>
</organism>